<comment type="caution">
    <text evidence="6">The sequence shown here is derived from an EMBL/GenBank/DDBJ whole genome shotgun (WGS) entry which is preliminary data.</text>
</comment>
<proteinExistence type="predicted"/>
<keyword evidence="1" id="KW-0285">Flavoprotein</keyword>
<evidence type="ECO:0000259" key="5">
    <source>
        <dbReference type="Pfam" id="PF00296"/>
    </source>
</evidence>
<dbReference type="Gene3D" id="3.20.20.30">
    <property type="entry name" value="Luciferase-like domain"/>
    <property type="match status" value="1"/>
</dbReference>
<dbReference type="CDD" id="cd01094">
    <property type="entry name" value="Alkanesulfonate_monoxygenase"/>
    <property type="match status" value="1"/>
</dbReference>
<dbReference type="InterPro" id="IPR036661">
    <property type="entry name" value="Luciferase-like_sf"/>
</dbReference>
<feature type="domain" description="Luciferase-like" evidence="5">
    <location>
        <begin position="1"/>
        <end position="318"/>
    </location>
</feature>
<dbReference type="PANTHER" id="PTHR42847:SF4">
    <property type="entry name" value="ALKANESULFONATE MONOOXYGENASE-RELATED"/>
    <property type="match status" value="1"/>
</dbReference>
<reference evidence="6 7" key="1">
    <citation type="submission" date="2018-08" db="EMBL/GenBank/DDBJ databases">
        <title>Fibrisoma montanum sp. nov., isolated from Danxia mountain soil.</title>
        <authorList>
            <person name="Huang Y."/>
        </authorList>
    </citation>
    <scope>NUCLEOTIDE SEQUENCE [LARGE SCALE GENOMIC DNA]</scope>
    <source>
        <strain evidence="6 7">HYT19</strain>
    </source>
</reference>
<name>A0A418M2C8_9BACT</name>
<gene>
    <name evidence="6" type="ORF">DYU11_23275</name>
</gene>
<dbReference type="Proteomes" id="UP000283523">
    <property type="component" value="Unassembled WGS sequence"/>
</dbReference>
<dbReference type="PANTHER" id="PTHR42847">
    <property type="entry name" value="ALKANESULFONATE MONOOXYGENASE"/>
    <property type="match status" value="1"/>
</dbReference>
<evidence type="ECO:0000256" key="1">
    <source>
        <dbReference type="ARBA" id="ARBA00022630"/>
    </source>
</evidence>
<keyword evidence="4" id="KW-0503">Monooxygenase</keyword>
<dbReference type="EMBL" id="QXED01000007">
    <property type="protein sequence ID" value="RIV19848.1"/>
    <property type="molecule type" value="Genomic_DNA"/>
</dbReference>
<dbReference type="AlphaFoldDB" id="A0A418M2C8"/>
<dbReference type="Pfam" id="PF00296">
    <property type="entry name" value="Bac_luciferase"/>
    <property type="match status" value="1"/>
</dbReference>
<protein>
    <submittedName>
        <fullName evidence="6">LLM class flavin-dependent oxidoreductase</fullName>
    </submittedName>
</protein>
<dbReference type="GO" id="GO:0046306">
    <property type="term" value="P:alkanesulfonate catabolic process"/>
    <property type="evidence" value="ECO:0007669"/>
    <property type="project" value="TreeGrafter"/>
</dbReference>
<dbReference type="OrthoDB" id="9814695at2"/>
<evidence type="ECO:0000256" key="3">
    <source>
        <dbReference type="ARBA" id="ARBA00023002"/>
    </source>
</evidence>
<keyword evidence="3" id="KW-0560">Oxidoreductase</keyword>
<dbReference type="RefSeq" id="WP_119670133.1">
    <property type="nucleotide sequence ID" value="NZ_QXED01000007.1"/>
</dbReference>
<dbReference type="InterPro" id="IPR050172">
    <property type="entry name" value="SsuD_RutA_monooxygenase"/>
</dbReference>
<evidence type="ECO:0000256" key="2">
    <source>
        <dbReference type="ARBA" id="ARBA00022643"/>
    </source>
</evidence>
<organism evidence="6 7">
    <name type="scientific">Fibrisoma montanum</name>
    <dbReference type="NCBI Taxonomy" id="2305895"/>
    <lineage>
        <taxon>Bacteria</taxon>
        <taxon>Pseudomonadati</taxon>
        <taxon>Bacteroidota</taxon>
        <taxon>Cytophagia</taxon>
        <taxon>Cytophagales</taxon>
        <taxon>Spirosomataceae</taxon>
        <taxon>Fibrisoma</taxon>
    </lineage>
</organism>
<dbReference type="SUPFAM" id="SSF51679">
    <property type="entry name" value="Bacterial luciferase-like"/>
    <property type="match status" value="1"/>
</dbReference>
<keyword evidence="7" id="KW-1185">Reference proteome</keyword>
<dbReference type="GO" id="GO:0008726">
    <property type="term" value="F:alkanesulfonate monooxygenase activity"/>
    <property type="evidence" value="ECO:0007669"/>
    <property type="project" value="TreeGrafter"/>
</dbReference>
<sequence>MKFGYWMPVFGGWLRNVEDENMRADWSYVKNLAQRSEEWGYDLTLIAELNLNDIKGEEAPSLDAWSTAAALAAVTERIELMVAVRPTFHSPALLAKQAANIDHISGGRLTLNVVSSWWQDEARKYGVHFEQHDDRYARTGEWLHVVDHLWKQDHFSFEGKYYRVEDSVLQPKPLSRPRPFIYAGGESEAAKNLIASQCDGYVMHGDEPEAIGRRINDLRDRRARLRPDLPPMKFGVAAYAIVRNSEQAVKAEIARITDVNGSAAGYKNYQQWLAGTQLEKQVSLEDYSVSNRGLRSGLTGTPDQVAERVAAFEAVGVDFLLMQCSPQLEEMERFSESVIRVLA</sequence>
<keyword evidence="2" id="KW-0288">FMN</keyword>
<evidence type="ECO:0000256" key="4">
    <source>
        <dbReference type="ARBA" id="ARBA00023033"/>
    </source>
</evidence>
<dbReference type="InterPro" id="IPR011251">
    <property type="entry name" value="Luciferase-like_dom"/>
</dbReference>
<accession>A0A418M2C8</accession>
<evidence type="ECO:0000313" key="6">
    <source>
        <dbReference type="EMBL" id="RIV19848.1"/>
    </source>
</evidence>
<evidence type="ECO:0000313" key="7">
    <source>
        <dbReference type="Proteomes" id="UP000283523"/>
    </source>
</evidence>